<dbReference type="PROSITE" id="PS01312">
    <property type="entry name" value="SECA"/>
    <property type="match status" value="1"/>
</dbReference>
<dbReference type="InterPro" id="IPR011130">
    <property type="entry name" value="SecA_preprotein_X-link_dom"/>
</dbReference>
<dbReference type="PROSITE" id="PS51196">
    <property type="entry name" value="SECA_MOTOR_DEAD"/>
    <property type="match status" value="1"/>
</dbReference>
<feature type="domain" description="Helicase C-terminal" evidence="20">
    <location>
        <begin position="623"/>
        <end position="791"/>
    </location>
</feature>
<protein>
    <recommendedName>
        <fullName evidence="16">Protein translocase subunit SecA</fullName>
        <ecNumber evidence="16">7.4.2.8</ecNumber>
    </recommendedName>
</protein>
<dbReference type="InterPro" id="IPR044722">
    <property type="entry name" value="SecA_SF2_C"/>
</dbReference>
<evidence type="ECO:0000259" key="21">
    <source>
        <dbReference type="PROSITE" id="PS51196"/>
    </source>
</evidence>
<dbReference type="InterPro" id="IPR001650">
    <property type="entry name" value="Helicase_C-like"/>
</dbReference>
<evidence type="ECO:0000256" key="8">
    <source>
        <dbReference type="ARBA" id="ARBA00022723"/>
    </source>
</evidence>
<dbReference type="InterPro" id="IPR036266">
    <property type="entry name" value="SecA_Wing/Scaffold_sf"/>
</dbReference>
<feature type="binding site" evidence="16">
    <location>
        <position position="178"/>
    </location>
    <ligand>
        <name>ATP</name>
        <dbReference type="ChEBI" id="CHEBI:30616"/>
    </ligand>
</feature>
<dbReference type="GO" id="GO:0005886">
    <property type="term" value="C:plasma membrane"/>
    <property type="evidence" value="ECO:0007669"/>
    <property type="project" value="UniProtKB-SubCell"/>
</dbReference>
<dbReference type="InterPro" id="IPR000185">
    <property type="entry name" value="SecA"/>
</dbReference>
<evidence type="ECO:0000256" key="3">
    <source>
        <dbReference type="ARBA" id="ARBA00007650"/>
    </source>
</evidence>
<evidence type="ECO:0000313" key="23">
    <source>
        <dbReference type="Proteomes" id="UP000019402"/>
    </source>
</evidence>
<dbReference type="Proteomes" id="UP000019402">
    <property type="component" value="Unassembled WGS sequence"/>
</dbReference>
<dbReference type="STRING" id="869213.GCA_000517085_01994"/>
<dbReference type="NCBIfam" id="NF009536">
    <property type="entry name" value="PRK12901.1"/>
    <property type="match status" value="1"/>
</dbReference>
<comment type="function">
    <text evidence="16">Part of the Sec protein translocase complex. Interacts with the SecYEG preprotein conducting channel. Has a central role in coupling the hydrolysis of ATP to the transfer of proteins into and across the cell membrane, serving as an ATP-driven molecular motor driving the stepwise translocation of polypeptide chains across the membrane.</text>
</comment>
<name>W7XXV4_9BACT</name>
<keyword evidence="17" id="KW-0175">Coiled coil</keyword>
<feature type="domain" description="SecA family profile" evidence="21">
    <location>
        <begin position="5"/>
        <end position="775"/>
    </location>
</feature>
<comment type="similarity">
    <text evidence="3 16">Belongs to the SecA family.</text>
</comment>
<keyword evidence="7" id="KW-0997">Cell inner membrane</keyword>
<evidence type="ECO:0000259" key="20">
    <source>
        <dbReference type="PROSITE" id="PS51194"/>
    </source>
</evidence>
<feature type="compositionally biased region" description="Basic and acidic residues" evidence="18">
    <location>
        <begin position="1058"/>
        <end position="1078"/>
    </location>
</feature>
<feature type="domain" description="Helicase ATP-binding" evidence="19">
    <location>
        <begin position="180"/>
        <end position="339"/>
    </location>
</feature>
<keyword evidence="8" id="KW-0479">Metal-binding</keyword>
<accession>W7XXV4</accession>
<dbReference type="SMART" id="SM00958">
    <property type="entry name" value="SecA_PP_bind"/>
    <property type="match status" value="1"/>
</dbReference>
<dbReference type="EMBL" id="BAMD01000022">
    <property type="protein sequence ID" value="GAF03350.1"/>
    <property type="molecule type" value="Genomic_DNA"/>
</dbReference>
<proteinExistence type="inferred from homology"/>
<evidence type="ECO:0000256" key="14">
    <source>
        <dbReference type="ARBA" id="ARBA00023010"/>
    </source>
</evidence>
<dbReference type="InterPro" id="IPR027417">
    <property type="entry name" value="P-loop_NTPase"/>
</dbReference>
<keyword evidence="5 16" id="KW-1003">Cell membrane</keyword>
<keyword evidence="10" id="KW-0862">Zinc</keyword>
<dbReference type="InterPro" id="IPR036670">
    <property type="entry name" value="SecA_X-link_sf"/>
</dbReference>
<dbReference type="Pfam" id="PF02810">
    <property type="entry name" value="SEC-C"/>
    <property type="match status" value="1"/>
</dbReference>
<dbReference type="InterPro" id="IPR004027">
    <property type="entry name" value="SEC_C_motif"/>
</dbReference>
<dbReference type="InterPro" id="IPR020937">
    <property type="entry name" value="SecA_CS"/>
</dbReference>
<dbReference type="GO" id="GO:0031522">
    <property type="term" value="C:cell envelope Sec protein transport complex"/>
    <property type="evidence" value="ECO:0007669"/>
    <property type="project" value="TreeGrafter"/>
</dbReference>
<evidence type="ECO:0000256" key="16">
    <source>
        <dbReference type="HAMAP-Rule" id="MF_01382"/>
    </source>
</evidence>
<dbReference type="CDD" id="cd17928">
    <property type="entry name" value="DEXDc_SecA"/>
    <property type="match status" value="1"/>
</dbReference>
<evidence type="ECO:0000256" key="1">
    <source>
        <dbReference type="ARBA" id="ARBA00001947"/>
    </source>
</evidence>
<dbReference type="GO" id="GO:0008564">
    <property type="term" value="F:protein-exporting ATPase activity"/>
    <property type="evidence" value="ECO:0007669"/>
    <property type="project" value="UniProtKB-EC"/>
</dbReference>
<comment type="subcellular location">
    <subcellularLocation>
        <location evidence="16">Cell membrane</location>
        <topology evidence="16">Peripheral membrane protein</topology>
        <orientation evidence="16">Cytoplasmic side</orientation>
    </subcellularLocation>
    <subcellularLocation>
        <location evidence="2 16">Cytoplasm</location>
    </subcellularLocation>
    <text evidence="16">Distribution is 50-50.</text>
</comment>
<dbReference type="SUPFAM" id="SSF81767">
    <property type="entry name" value="Pre-protein crosslinking domain of SecA"/>
    <property type="match status" value="1"/>
</dbReference>
<evidence type="ECO:0000256" key="7">
    <source>
        <dbReference type="ARBA" id="ARBA00022519"/>
    </source>
</evidence>
<comment type="subunit">
    <text evidence="16">Monomer and homodimer. Part of the essential Sec protein translocation apparatus which comprises SecA, SecYEG and auxiliary proteins SecDF. Other proteins may also be involved.</text>
</comment>
<dbReference type="RefSeq" id="WP_027471680.1">
    <property type="nucleotide sequence ID" value="NZ_BAMD01000022.1"/>
</dbReference>
<dbReference type="Pfam" id="PF21090">
    <property type="entry name" value="P-loop_SecA"/>
    <property type="match status" value="1"/>
</dbReference>
<evidence type="ECO:0000256" key="10">
    <source>
        <dbReference type="ARBA" id="ARBA00022833"/>
    </source>
</evidence>
<feature type="coiled-coil region" evidence="17">
    <location>
        <begin position="42"/>
        <end position="104"/>
    </location>
</feature>
<evidence type="ECO:0000256" key="12">
    <source>
        <dbReference type="ARBA" id="ARBA00022927"/>
    </source>
</evidence>
<evidence type="ECO:0000256" key="2">
    <source>
        <dbReference type="ARBA" id="ARBA00004496"/>
    </source>
</evidence>
<dbReference type="HAMAP" id="MF_01382">
    <property type="entry name" value="SecA"/>
    <property type="match status" value="1"/>
</dbReference>
<dbReference type="GO" id="GO:0005829">
    <property type="term" value="C:cytosol"/>
    <property type="evidence" value="ECO:0007669"/>
    <property type="project" value="TreeGrafter"/>
</dbReference>
<dbReference type="AlphaFoldDB" id="W7XXV4"/>
<dbReference type="PROSITE" id="PS51192">
    <property type="entry name" value="HELICASE_ATP_BIND_1"/>
    <property type="match status" value="1"/>
</dbReference>
<keyword evidence="14 16" id="KW-0811">Translocation</keyword>
<evidence type="ECO:0000259" key="19">
    <source>
        <dbReference type="PROSITE" id="PS51192"/>
    </source>
</evidence>
<feature type="binding site" evidence="16">
    <location>
        <position position="697"/>
    </location>
    <ligand>
        <name>ATP</name>
        <dbReference type="ChEBI" id="CHEBI:30616"/>
    </ligand>
</feature>
<dbReference type="FunFam" id="3.40.50.300:FF:000246">
    <property type="entry name" value="Preprotein translocase subunit SecA"/>
    <property type="match status" value="1"/>
</dbReference>
<evidence type="ECO:0000256" key="13">
    <source>
        <dbReference type="ARBA" id="ARBA00022967"/>
    </source>
</evidence>
<evidence type="ECO:0000256" key="15">
    <source>
        <dbReference type="ARBA" id="ARBA00023136"/>
    </source>
</evidence>
<dbReference type="PANTHER" id="PTHR30612:SF0">
    <property type="entry name" value="CHLOROPLAST PROTEIN-TRANSPORTING ATPASE"/>
    <property type="match status" value="1"/>
</dbReference>
<dbReference type="InterPro" id="IPR011115">
    <property type="entry name" value="SecA_DEAD"/>
</dbReference>
<evidence type="ECO:0000256" key="6">
    <source>
        <dbReference type="ARBA" id="ARBA00022490"/>
    </source>
</evidence>
<evidence type="ECO:0000256" key="18">
    <source>
        <dbReference type="SAM" id="MobiDB-lite"/>
    </source>
</evidence>
<dbReference type="FunFam" id="3.40.50.300:FF:000694">
    <property type="entry name" value="Preprotein translocase subunit SecA"/>
    <property type="match status" value="1"/>
</dbReference>
<keyword evidence="6 16" id="KW-0963">Cytoplasm</keyword>
<dbReference type="PANTHER" id="PTHR30612">
    <property type="entry name" value="SECA INNER MEMBRANE COMPONENT OF SEC PROTEIN SECRETION SYSTEM"/>
    <property type="match status" value="1"/>
</dbReference>
<dbReference type="Pfam" id="PF01043">
    <property type="entry name" value="SecA_PP_bind"/>
    <property type="match status" value="1"/>
</dbReference>
<sequence>MAFINNMVTKLFGSKYERDLKELNPIVELVKKVSPELEKLSNDELRQRSNDLRTRISAYIKDDQDRVAELRAKTEDGSVGITEREKIYAEIDAIEKEIDDKLEKILGDILPEAFAILKDTARRLTENSTIEVTATDFDRDLAAVHDFVEIEGDKAIWYNSWEAGGTKVTWEMIHYDVQLFGGVALHQGKIAEMATGEGKTLVATLPVFLNALTGRGVHVVTVNDYLAKRDSEWMGPLYQFHGLSVDCIDKHRPNSNERRKAYNSDIAFGTNNEFGFDYLRDNMAISPEDLVQRKHNYAIVDEVDSVLIDDARTPLIISGPVPKGDDQLFEELKPKVERLVETQRQLVSSILVDAKKKLKSNDKKVVEEGSLLLLRAYKGLPRNKPLIKFLSEPGMKAHMLKTENFYMQENNKNMHVVTDPLYFVIDEKHNSIELTDKGIDIITGDSDDPNFFVLPDIGSEIAELEKSELDEKERLAKKDELLQSYGVKSERVHTINQLLKAYTLFEKDTEYVVMDNKVKIVDEQTGRIMEGRRYSDGLHQAIEAKERVKVEAATQTYATITLQNYFRMYRKLAGMTGTAQTEAGELWDIYKLDVVVIPTNKPIARDDRDDKVYKTNREKYNAAIEEIVDLVKQGRPVLVGTTSVEISELLSRMLKIRGIKHNVLNAKLHQREADIVAEAGGSGVVTIATNMAGRGTDIKLSEEVKAAGGLAIVGTERHESRRVDRQLRGRAGRQGDVGSSQFFVSLEDNLMRLFGSDRIVKYMDRLGVEDGEVIQHSMITKSIERAQKKVEENNFGIRKRLLEYDDVMNSQREVIYTKRRHALYGERIQVDLSNMIYDTCESMISEHHSNADYEGFEMDLIRVFSVSSPFGSQEFLKGNPAELADKLYRDVWSAYQRKIEAIAAQAMPVIKDVYETKSQQYQNIVVPFTDGQRIMQVTTNLKKAYESNGAELVKSFEKSIILMTIDNAWKEHLRELDDLRTAVQNASYEQKDPLLIYKFESFELFKTMLDQANKDVVSTLVKASIPVQDPDEIRQEEVRKRQDLSKLTASRQGFDGNGGERKEKPKAEPIRVEKKVGRNEPCPCGSGKKYKQCHGKGQSAQA</sequence>
<evidence type="ECO:0000256" key="9">
    <source>
        <dbReference type="ARBA" id="ARBA00022741"/>
    </source>
</evidence>
<feature type="region of interest" description="Disordered" evidence="18">
    <location>
        <begin position="1036"/>
        <end position="1102"/>
    </location>
</feature>
<dbReference type="GO" id="GO:0017038">
    <property type="term" value="P:protein import"/>
    <property type="evidence" value="ECO:0007669"/>
    <property type="project" value="InterPro"/>
</dbReference>
<keyword evidence="4 16" id="KW-0813">Transport</keyword>
<comment type="caution">
    <text evidence="22">The sequence shown here is derived from an EMBL/GenBank/DDBJ whole genome shotgun (WGS) entry which is preliminary data.</text>
</comment>
<dbReference type="SUPFAM" id="SSF81886">
    <property type="entry name" value="Helical scaffold and wing domains of SecA"/>
    <property type="match status" value="1"/>
</dbReference>
<keyword evidence="11 16" id="KW-0067">ATP-binding</keyword>
<dbReference type="Pfam" id="PF07516">
    <property type="entry name" value="SecA_SW"/>
    <property type="match status" value="1"/>
</dbReference>
<dbReference type="EC" id="7.4.2.8" evidence="16"/>
<dbReference type="eggNOG" id="COG0653">
    <property type="taxonomic scope" value="Bacteria"/>
</dbReference>
<dbReference type="Gene3D" id="3.40.50.300">
    <property type="entry name" value="P-loop containing nucleotide triphosphate hydrolases"/>
    <property type="match status" value="2"/>
</dbReference>
<feature type="binding site" evidence="16">
    <location>
        <begin position="196"/>
        <end position="200"/>
    </location>
    <ligand>
        <name>ATP</name>
        <dbReference type="ChEBI" id="CHEBI:30616"/>
    </ligand>
</feature>
<dbReference type="GO" id="GO:0006605">
    <property type="term" value="P:protein targeting"/>
    <property type="evidence" value="ECO:0007669"/>
    <property type="project" value="UniProtKB-UniRule"/>
</dbReference>
<dbReference type="Gene3D" id="3.90.1440.10">
    <property type="entry name" value="SecA, preprotein cross-linking domain"/>
    <property type="match status" value="1"/>
</dbReference>
<dbReference type="InterPro" id="IPR011116">
    <property type="entry name" value="SecA_Wing/Scaffold"/>
</dbReference>
<dbReference type="SUPFAM" id="SSF52540">
    <property type="entry name" value="P-loop containing nucleoside triphosphate hydrolases"/>
    <property type="match status" value="2"/>
</dbReference>
<evidence type="ECO:0000313" key="22">
    <source>
        <dbReference type="EMBL" id="GAF03350.1"/>
    </source>
</evidence>
<keyword evidence="15 16" id="KW-0472">Membrane</keyword>
<dbReference type="OrthoDB" id="9805579at2"/>
<dbReference type="CDD" id="cd18803">
    <property type="entry name" value="SF2_C_secA"/>
    <property type="match status" value="1"/>
</dbReference>
<dbReference type="SMART" id="SM00957">
    <property type="entry name" value="SecA_DEAD"/>
    <property type="match status" value="1"/>
</dbReference>
<dbReference type="InterPro" id="IPR014018">
    <property type="entry name" value="SecA_motor_DEAD"/>
</dbReference>
<keyword evidence="23" id="KW-1185">Reference proteome</keyword>
<dbReference type="Pfam" id="PF07517">
    <property type="entry name" value="SecA_DEAD"/>
    <property type="match status" value="1"/>
</dbReference>
<dbReference type="GO" id="GO:0043952">
    <property type="term" value="P:protein transport by the Sec complex"/>
    <property type="evidence" value="ECO:0007669"/>
    <property type="project" value="TreeGrafter"/>
</dbReference>
<dbReference type="Gene3D" id="1.10.3060.10">
    <property type="entry name" value="Helical scaffold and wing domains of SecA"/>
    <property type="match status" value="1"/>
</dbReference>
<dbReference type="GO" id="GO:0005524">
    <property type="term" value="F:ATP binding"/>
    <property type="evidence" value="ECO:0007669"/>
    <property type="project" value="UniProtKB-UniRule"/>
</dbReference>
<dbReference type="GO" id="GO:0046872">
    <property type="term" value="F:metal ion binding"/>
    <property type="evidence" value="ECO:0007669"/>
    <property type="project" value="UniProtKB-KW"/>
</dbReference>
<keyword evidence="12 16" id="KW-0653">Protein transport</keyword>
<dbReference type="PROSITE" id="PS51194">
    <property type="entry name" value="HELICASE_CTER"/>
    <property type="match status" value="1"/>
</dbReference>
<keyword evidence="13 16" id="KW-1278">Translocase</keyword>
<evidence type="ECO:0000256" key="17">
    <source>
        <dbReference type="SAM" id="Coils"/>
    </source>
</evidence>
<organism evidence="22 23">
    <name type="scientific">Saccharicrinis fermentans DSM 9555 = JCM 21142</name>
    <dbReference type="NCBI Taxonomy" id="869213"/>
    <lineage>
        <taxon>Bacteria</taxon>
        <taxon>Pseudomonadati</taxon>
        <taxon>Bacteroidota</taxon>
        <taxon>Bacteroidia</taxon>
        <taxon>Marinilabiliales</taxon>
        <taxon>Marinilabiliaceae</taxon>
        <taxon>Saccharicrinis</taxon>
    </lineage>
</organism>
<reference evidence="22 23" key="1">
    <citation type="journal article" date="2014" name="Genome Announc.">
        <title>Draft Genome Sequence of Cytophaga fermentans JCM 21142T, a Facultative Anaerobe Isolated from Marine Mud.</title>
        <authorList>
            <person name="Starns D."/>
            <person name="Oshima K."/>
            <person name="Suda W."/>
            <person name="Iino T."/>
            <person name="Yuki M."/>
            <person name="Inoue J."/>
            <person name="Kitamura K."/>
            <person name="Iida T."/>
            <person name="Darby A."/>
            <person name="Hattori M."/>
            <person name="Ohkuma M."/>
        </authorList>
    </citation>
    <scope>NUCLEOTIDE SEQUENCE [LARGE SCALE GENOMIC DNA]</scope>
    <source>
        <strain evidence="22 23">JCM 21142</strain>
    </source>
</reference>
<comment type="catalytic activity">
    <reaction evidence="16">
        <text>ATP + H2O + cellular proteinSide 1 = ADP + phosphate + cellular proteinSide 2.</text>
        <dbReference type="EC" id="7.4.2.8"/>
    </reaction>
</comment>
<evidence type="ECO:0000256" key="11">
    <source>
        <dbReference type="ARBA" id="ARBA00022840"/>
    </source>
</evidence>
<gene>
    <name evidence="16" type="primary">secA</name>
    <name evidence="22" type="ORF">JCM21142_42018</name>
</gene>
<comment type="cofactor">
    <cofactor evidence="1">
        <name>Zn(2+)</name>
        <dbReference type="ChEBI" id="CHEBI:29105"/>
    </cofactor>
</comment>
<dbReference type="InterPro" id="IPR014001">
    <property type="entry name" value="Helicase_ATP-bd"/>
</dbReference>
<dbReference type="PRINTS" id="PR00906">
    <property type="entry name" value="SECA"/>
</dbReference>
<dbReference type="GO" id="GO:0065002">
    <property type="term" value="P:intracellular protein transmembrane transport"/>
    <property type="evidence" value="ECO:0007669"/>
    <property type="project" value="UniProtKB-UniRule"/>
</dbReference>
<keyword evidence="9 16" id="KW-0547">Nucleotide-binding</keyword>
<evidence type="ECO:0000256" key="5">
    <source>
        <dbReference type="ARBA" id="ARBA00022475"/>
    </source>
</evidence>
<evidence type="ECO:0000256" key="4">
    <source>
        <dbReference type="ARBA" id="ARBA00022448"/>
    </source>
</evidence>